<dbReference type="NCBIfam" id="TIGR04131">
    <property type="entry name" value="Bac_Flav_CTERM"/>
    <property type="match status" value="1"/>
</dbReference>
<dbReference type="NCBIfam" id="TIGR01451">
    <property type="entry name" value="B_ant_repeat"/>
    <property type="match status" value="1"/>
</dbReference>
<reference evidence="2 3" key="1">
    <citation type="submission" date="2019-08" db="EMBL/GenBank/DDBJ databases">
        <title>Genomes of Subsaximicrobium wynnwilliamsii strains.</title>
        <authorList>
            <person name="Bowman J.P."/>
        </authorList>
    </citation>
    <scope>NUCLEOTIDE SEQUENCE [LARGE SCALE GENOMIC DNA]</scope>
    <source>
        <strain evidence="2 3">2-80-2</strain>
    </source>
</reference>
<dbReference type="InterPro" id="IPR025667">
    <property type="entry name" value="SprB_repeat"/>
</dbReference>
<name>A0A5C6ZBK9_9FLAO</name>
<evidence type="ECO:0000256" key="1">
    <source>
        <dbReference type="SAM" id="Phobius"/>
    </source>
</evidence>
<dbReference type="Pfam" id="PF13573">
    <property type="entry name" value="SprB"/>
    <property type="match status" value="9"/>
</dbReference>
<dbReference type="RefSeq" id="WP_147088136.1">
    <property type="nucleotide sequence ID" value="NZ_VORM01000033.1"/>
</dbReference>
<feature type="transmembrane region" description="Helical" evidence="1">
    <location>
        <begin position="52"/>
        <end position="72"/>
    </location>
</feature>
<gene>
    <name evidence="2" type="ORF">ESY86_18100</name>
</gene>
<dbReference type="Proteomes" id="UP000321578">
    <property type="component" value="Unassembled WGS sequence"/>
</dbReference>
<keyword evidence="1" id="KW-0472">Membrane</keyword>
<dbReference type="Gene3D" id="2.60.40.740">
    <property type="match status" value="1"/>
</dbReference>
<dbReference type="EMBL" id="VORO01000029">
    <property type="protein sequence ID" value="TXD87139.1"/>
    <property type="molecule type" value="Genomic_DNA"/>
</dbReference>
<dbReference type="InterPro" id="IPR026341">
    <property type="entry name" value="T9SS_type_B"/>
</dbReference>
<organism evidence="2 3">
    <name type="scientific">Subsaximicrobium wynnwilliamsii</name>
    <dbReference type="NCBI Taxonomy" id="291179"/>
    <lineage>
        <taxon>Bacteria</taxon>
        <taxon>Pseudomonadati</taxon>
        <taxon>Bacteroidota</taxon>
        <taxon>Flavobacteriia</taxon>
        <taxon>Flavobacteriales</taxon>
        <taxon>Flavobacteriaceae</taxon>
        <taxon>Subsaximicrobium</taxon>
    </lineage>
</organism>
<keyword evidence="3" id="KW-1185">Reference proteome</keyword>
<evidence type="ECO:0000313" key="2">
    <source>
        <dbReference type="EMBL" id="TXD87139.1"/>
    </source>
</evidence>
<keyword evidence="1" id="KW-0812">Transmembrane</keyword>
<proteinExistence type="predicted"/>
<evidence type="ECO:0000313" key="3">
    <source>
        <dbReference type="Proteomes" id="UP000321578"/>
    </source>
</evidence>
<dbReference type="Pfam" id="PF13585">
    <property type="entry name" value="CHU_C"/>
    <property type="match status" value="1"/>
</dbReference>
<dbReference type="OrthoDB" id="607469at2"/>
<sequence length="3305" mass="346343">MKNPTNLQCKQWLRSFVVNAVHSVKFGAERFAKLKATPQNSEFLGSVSNSKAISVLPMVMVMMLLFSVKAFAQLPVPFTPRLDGGSIKVKGDILFIGNSTVTGAGLPSPYNGNGINNNNEGVYINTASGGDPAIFSSSSADLTIDTDCKKILYAGLYWASVYPNEIGTNSNVGFEGTQRFEDWNQVKFKLPGGDFIDLEADSDPDMVGEEDDIIFDGYKYYGPNVEDSFKDSPIICYKNVTNLVQGLAEADGTYAVANLRATRGFRRGGCSAGWTLVVIYESPILPSKYITVFDGYAGVQNNTTLDIPVSGFQTLPAPYPVNANISVGALEGDIGIQGDSFRFKANSVANFTVLSDAINQANNFFNSTITINGVHNINRNPASLNTLGLDINNVKIPNPGNIVIPNDETGGALKLTTNGDGYGAFVTSFAVEIIEPKIVLTKIVEDEFGNNIGGQIVNLGQELNYVLGFRNSGNDDATDFTIRDILPINIVFDYPSDMTYLPPGVSVESYNPATREIVFRIDDSVVEEFDPVLEIRFKVTVVESCSLLVDVCSDLINNQAFATYRSSLNPSFLITDDPSYSSNTGCLLAPQATNFLADLNDCIFTEEIILCGDTVDITAANGYDSYAWSSSPTGTPVIGTTQTITVSNTGIYYVRNTAIAPCQSIDQIFNVELYGGTITNPVIPYADEVATCPNDGKLLPNIFLCGANDQRDIQTNISGATSIIWEQLDESSCGAVSNTDCANENSACTWNEVQTGPDFIADAAGQFRLTINYEGGCFTQFYFNVYQNLLDPTVATQDIVCTTPGSITVGGVPNGYEYSLDGASYQSSNIFSVNTPGFYTVYVRQVGVASNPCVFTVPDIQIRSRNFSGSTLVIQPYCNGDKGSIQIAANDANPQYTFTLYQGATLVNTVGPAMANNHTFENLNPGTYTASLTTEDGCTFSEDITIINPPILTVTAAITSPLTCNDGEITMYPSGGTPPYFYFVNSTTEFQTEPVFTVTAPGTFDITVVDANNCSATTNLVIDTIPPPDFTVNTTDITCASAGNTGGIDINVTAANGNSIQYSIDNGITFTNSSVFNGLDVGDYEVVVQYTSGNSVCFTDAQTVTITSATAISGTAELSANLTCANSATITVIDVVGGDAPYTYSIDGVNFQTSPDFTGLTAGTYTVTIKDANVCTSAANDITVAPLDPVTDISFDNTPLTCPLNVSTVSIINVVGGTGTLEYQIIAPASAQTAYQTSNEFQDLAPGTYTFQVKDANDCTYSESYTIAPLAAITVVGQNVNDISCFGAADASVQFTISGTANFNYTINGGASTAGTSPVVLTGLSAGSYTLIVTDTATNCNATETLTVNGPTSALAMTTTVAPITCLQNGSVVINATGGWGGNSYSLTLPDGSVLPGQSNNTFANLSQDGTYTVTVVDANNCTITDTLVLNPTEAPIASIDVASDLCYDGTNAATIEVSVTSGQAPYEYSLNGGAYQTSNIFADLVPGSYTVTVRDAYGCTVTLSTQTIAQQPSVNTALTKDLDCTASPDAVITGTIAGGTAPFTYSVSIDGGAYTSLGSTGSPFTYSTGTPGTYQFQISDAQGCTAQSGIITINPISPPALSLVTQTQPILCNGDTNAAIQINIDTTVGTPPFLTNVNNDTTGVDYGTQTSGLPAGTYTITVTDARFCTATDTVTIGEPDAIDFDLSKIDITCNNPGGSSLGSITVENTSGGTGPFTYFITNNFGDSIPNNPYTALTGEDYQFDIINFGIYTVNVVDSNGCNLSKQITIASPPSDLVIDVTPSVPDCVSGGTVTVEAISAVGSGSYEFGILEFNTVPYTLNYLGPDVPGGAIRTFNNLIPGVVYTFVVHDTTTDCYFVKSADIAIPAFSPLTSTVTPNNVSCTGNDNGSVTFTVDNFDNTTSSIEYSIYRAYTNILVDGPTNLPVTFGVPETVTTPTSLEVGQYYILFTENGTGAYSGCESSSVIFEITESPLLLSLSTSVDQNANCNASSGVISAVAQNGTPPYTYQVTTTATPIPLATDPAWASASTFNLDAGDYYVHAKDKYGCIVSSPVVVLPMDPTPAISAVITNQCDTVEGAYEIEVNLDTPGIAPYSFSIDGGAFQTQTAPFTLSNLSSGSHTVELQDANGCGNLVTVNIEAPIGLTPAVTALPSCTNNDGILTVTGTGGTGTYTYGISPNPASITLTGNVFSGVPSGTYTVTITDTVTSCTEDVSVTLDAATPVTFTTTVNDVSCNAGTNGVISVNLPSSNDNPVYTYEIIAPMVVPAQNSNVFSGLSAGTYTVQVTSGRGCAATQDVVVGEPELLQVSGTATDFACAIDNSVNTSTLAITEVGGMAPYTYSINGTNYFTSNTFDIIDTGSIQTITFFVKDANGCLASNTVTLNPLPTLTLAAVAIATPIDCNNTGTVSIAVTGGSGNVTYQMLPSGTPQASNTFSIIVPGDYYFQVNDIDTGCNVATAAITVAPYDEVDVNAVAISDVTCFGDANGGFEINLTGYTGEYSYEVLDAAGTSIIGTVTANTSTDPQTVSGLTAGNYTTVITETASPFCSATSNVVTITSPSAALTLDASETSNVTCTDDQGTITAEATGGWGTLEYELSGAASVAYSSNGSFSGLSAGAYTVTVRDAEGCEASVPVTLTLPTPIDATFTPSTTLLSCFGDQDASITVTNVTGGQGENFTYTLNTILPTASVSGPQGSNTFSNLAAGTYSVSITDGLNCVDTSADIVITEPTEVEASLVTATTQSCLIDPSLTLSATGGTPPYTYSATEGFATTLGTFTTSTTFDVAPGTYMYYVKDANGCLATVSNEITIEVLPTLILNLELTNATINCAGDNSGFIVASAQGGLGNYVYTLQDAGGTTIPATQNTPGTFTGLLAGNYIVMVESGDCAATSTPVSITEPTAPLEVTFDISNISCAGSDDGAIEINATGGTGQIKYAISPQLNQFFDTNVFSNLAAGTYDVIVQDVLGCYVNFSFEITEPVPVILSIVGNSIYPEVCEGDANGEFSVEISGGTLPYSVSLDDYDGTYATGAATQAQFDFTDLSGGDHSVFVRDAQGCESEWNITFPEAVRIESTVAVTYECFDNVTGNVVTVSVDESIDNLEDLDYALNGGPYQASNVFTNLVPGTDHYIEVRHTNGCIQITELFVIEAFDAMTMILEEGELNQIVAVVTGGTGQYEFTLNGESLGNVNTFTVSESGTYTMVVSDGSGCELVASIQMEFVDICIPNYFTPNSDGVSDGWAPGCSSQYTNLEFDIFDRYGRKVATLRQGQLWDGKYKGAELPTGDYWYVVRLNSPDMDRDFVGHFTLYR</sequence>
<dbReference type="InterPro" id="IPR047589">
    <property type="entry name" value="DUF11_rpt"/>
</dbReference>
<comment type="caution">
    <text evidence="2">The sequence shown here is derived from an EMBL/GenBank/DDBJ whole genome shotgun (WGS) entry which is preliminary data.</text>
</comment>
<protein>
    <submittedName>
        <fullName evidence="2">T9SS type B sorting domain-containing protein</fullName>
    </submittedName>
</protein>
<keyword evidence="1" id="KW-1133">Transmembrane helix</keyword>
<accession>A0A5C6ZBK9</accession>